<reference evidence="1 2" key="1">
    <citation type="submission" date="2016-10" db="EMBL/GenBank/DDBJ databases">
        <authorList>
            <person name="Varghese N."/>
        </authorList>
    </citation>
    <scope>NUCLEOTIDE SEQUENCE [LARGE SCALE GENOMIC DNA]</scope>
</reference>
<accession>A0A1Y6M417</accession>
<gene>
    <name evidence="1" type="ORF">ZT1A5_G11984</name>
</gene>
<evidence type="ECO:0000313" key="1">
    <source>
        <dbReference type="EMBL" id="SMY30530.1"/>
    </source>
</evidence>
<protein>
    <submittedName>
        <fullName evidence="1">Uncharacterized protein</fullName>
    </submittedName>
</protein>
<name>A0A1Y6M417_ZYMTR</name>
<dbReference type="EMBL" id="LT882695">
    <property type="protein sequence ID" value="SMY30530.1"/>
    <property type="molecule type" value="Genomic_DNA"/>
</dbReference>
<dbReference type="AlphaFoldDB" id="A0A1Y6M417"/>
<proteinExistence type="predicted"/>
<organism evidence="1 2">
    <name type="scientific">Zymoseptoria tritici ST99CH_1A5</name>
    <dbReference type="NCBI Taxonomy" id="1276529"/>
    <lineage>
        <taxon>Eukaryota</taxon>
        <taxon>Fungi</taxon>
        <taxon>Dikarya</taxon>
        <taxon>Ascomycota</taxon>
        <taxon>Pezizomycotina</taxon>
        <taxon>Dothideomycetes</taxon>
        <taxon>Dothideomycetidae</taxon>
        <taxon>Mycosphaerellales</taxon>
        <taxon>Mycosphaerellaceae</taxon>
        <taxon>Zymoseptoria</taxon>
    </lineage>
</organism>
<sequence length="112" mass="12255">MSRPPSSYAASSNVSPFLQHILDSEAADSVLTASIAPLELPIPTEFQRTNDHLSHAAQAPAATPIRGYEGLDLTRPSLHSFTIAVSSLNKDSWVWQYGYRLDKTDNKGKTVE</sequence>
<evidence type="ECO:0000313" key="2">
    <source>
        <dbReference type="Proteomes" id="UP000215453"/>
    </source>
</evidence>
<dbReference type="Proteomes" id="UP000215453">
    <property type="component" value="Chromosome 20"/>
</dbReference>